<dbReference type="PANTHER" id="PTHR19856">
    <property type="entry name" value="WD-REPEATCONTAINING PROTEIN WDR1"/>
    <property type="match status" value="1"/>
</dbReference>
<dbReference type="PROSITE" id="PS50082">
    <property type="entry name" value="WD_REPEATS_2"/>
    <property type="match status" value="4"/>
</dbReference>
<keyword evidence="1 3" id="KW-0853">WD repeat</keyword>
<dbReference type="SUPFAM" id="SSF50978">
    <property type="entry name" value="WD40 repeat-like"/>
    <property type="match status" value="2"/>
</dbReference>
<dbReference type="SMART" id="SM00320">
    <property type="entry name" value="WD40"/>
    <property type="match status" value="10"/>
</dbReference>
<dbReference type="GO" id="GO:0030864">
    <property type="term" value="C:cortical actin cytoskeleton"/>
    <property type="evidence" value="ECO:0007669"/>
    <property type="project" value="TreeGrafter"/>
</dbReference>
<evidence type="ECO:0000256" key="2">
    <source>
        <dbReference type="ARBA" id="ARBA00022737"/>
    </source>
</evidence>
<dbReference type="KEGG" id="fcy:FRACYDRAFT_185021"/>
<evidence type="ECO:0000313" key="4">
    <source>
        <dbReference type="EMBL" id="OEU16719.1"/>
    </source>
</evidence>
<dbReference type="GO" id="GO:0051015">
    <property type="term" value="F:actin filament binding"/>
    <property type="evidence" value="ECO:0007669"/>
    <property type="project" value="TreeGrafter"/>
</dbReference>
<dbReference type="PROSITE" id="PS50294">
    <property type="entry name" value="WD_REPEATS_REGION"/>
    <property type="match status" value="2"/>
</dbReference>
<proteinExistence type="predicted"/>
<evidence type="ECO:0000256" key="1">
    <source>
        <dbReference type="ARBA" id="ARBA00022574"/>
    </source>
</evidence>
<organism evidence="4 5">
    <name type="scientific">Fragilariopsis cylindrus CCMP1102</name>
    <dbReference type="NCBI Taxonomy" id="635003"/>
    <lineage>
        <taxon>Eukaryota</taxon>
        <taxon>Sar</taxon>
        <taxon>Stramenopiles</taxon>
        <taxon>Ochrophyta</taxon>
        <taxon>Bacillariophyta</taxon>
        <taxon>Bacillariophyceae</taxon>
        <taxon>Bacillariophycidae</taxon>
        <taxon>Bacillariales</taxon>
        <taxon>Bacillariaceae</taxon>
        <taxon>Fragilariopsis</taxon>
    </lineage>
</organism>
<dbReference type="Proteomes" id="UP000095751">
    <property type="component" value="Unassembled WGS sequence"/>
</dbReference>
<evidence type="ECO:0000256" key="3">
    <source>
        <dbReference type="PROSITE-ProRule" id="PRU00221"/>
    </source>
</evidence>
<dbReference type="OrthoDB" id="2306at2759"/>
<dbReference type="Gene3D" id="2.130.10.10">
    <property type="entry name" value="YVTN repeat-like/Quinoprotein amine dehydrogenase"/>
    <property type="match status" value="2"/>
</dbReference>
<dbReference type="PROSITE" id="PS00678">
    <property type="entry name" value="WD_REPEATS_1"/>
    <property type="match status" value="1"/>
</dbReference>
<feature type="repeat" description="WD" evidence="3">
    <location>
        <begin position="77"/>
        <end position="118"/>
    </location>
</feature>
<feature type="repeat" description="WD" evidence="3">
    <location>
        <begin position="584"/>
        <end position="622"/>
    </location>
</feature>
<dbReference type="InterPro" id="IPR019775">
    <property type="entry name" value="WD40_repeat_CS"/>
</dbReference>
<evidence type="ECO:0000313" key="5">
    <source>
        <dbReference type="Proteomes" id="UP000095751"/>
    </source>
</evidence>
<accession>A0A1E7FEX1</accession>
<dbReference type="Pfam" id="PF00400">
    <property type="entry name" value="WD40"/>
    <property type="match status" value="5"/>
</dbReference>
<dbReference type="PANTHER" id="PTHR19856:SF0">
    <property type="entry name" value="WD REPEAT-CONTAINING PROTEIN 1"/>
    <property type="match status" value="1"/>
</dbReference>
<name>A0A1E7FEX1_9STRA</name>
<protein>
    <submittedName>
        <fullName evidence="4">WD40 repeat-like protein</fullName>
    </submittedName>
</protein>
<dbReference type="InterPro" id="IPR036322">
    <property type="entry name" value="WD40_repeat_dom_sf"/>
</dbReference>
<keyword evidence="2" id="KW-0677">Repeat</keyword>
<gene>
    <name evidence="4" type="ORF">FRACYDRAFT_185021</name>
</gene>
<dbReference type="AlphaFoldDB" id="A0A1E7FEX1"/>
<feature type="repeat" description="WD" evidence="3">
    <location>
        <begin position="366"/>
        <end position="407"/>
    </location>
</feature>
<keyword evidence="5" id="KW-1185">Reference proteome</keyword>
<dbReference type="GO" id="GO:0030042">
    <property type="term" value="P:actin filament depolymerization"/>
    <property type="evidence" value="ECO:0007669"/>
    <property type="project" value="TreeGrafter"/>
</dbReference>
<sequence length="667" mass="72107">MASNSNACIPVSYPVTKQVPGLPNTIRGEPCSLDGESGRISSGKTFLSYTSGKTCVIRSLKPGEENLPNSKSSILVYRGHQYATSCVKISTSGAYACSGDTRGKLRIWALDHEEHLCKLETQALSSTVREISWDGESKRIAFAGDRLDNQSVCTRVIQWDTGTNQGSLSQHLKGKSCAVAFKPNRPFRLATGGKEDMKIHFHKGPPFTKIPVEDGAPCEHAHEKGINCVRYSSNGELVASVGGDKSLCIYDGKNLALKTKLDNIHTGTIYACAWAADNKSLMTSSADGTCKLFEVTSADGTSVQEKHTWKVAEHMLGGEKYDKAPRGGMQLGCAFAGGTTPVSVATNNQISILPMPGQDNNKIEILTGHNAPIGAVAFDQNNGLFFTADSDGIICKWDLKKLNALERIIPADNKELSYQVHKGAISAMTVLKDSRLVSMGWDDTAHYTKDGKLQSESLDITAQPIAVSTGTSLTAILTVKGVMLLKDGKQGSRGIIPLSYEANCIMVSKDDKTIYVGGDDCKIYVYSSDLEEKHVIADGHLKPIHSFALSNDGTMLAAGDTRDVCVFKTADFSTVVKKGKWGFHLQKITTLAWSQDDKVVASGGSDDSIYLWNIATMKRLHYQFAHRGGVVGLVFKEGTPGMNMISVGKDSCAVEWDFTEDAKKKFG</sequence>
<feature type="repeat" description="WD" evidence="3">
    <location>
        <begin position="219"/>
        <end position="251"/>
    </location>
</feature>
<dbReference type="InterPro" id="IPR001680">
    <property type="entry name" value="WD40_rpt"/>
</dbReference>
<dbReference type="EMBL" id="KV784358">
    <property type="protein sequence ID" value="OEU16719.1"/>
    <property type="molecule type" value="Genomic_DNA"/>
</dbReference>
<reference evidence="4 5" key="1">
    <citation type="submission" date="2016-09" db="EMBL/GenBank/DDBJ databases">
        <title>Extensive genetic diversity and differential bi-allelic expression allows diatom success in the polar Southern Ocean.</title>
        <authorList>
            <consortium name="DOE Joint Genome Institute"/>
            <person name="Mock T."/>
            <person name="Otillar R.P."/>
            <person name="Strauss J."/>
            <person name="Dupont C."/>
            <person name="Frickenhaus S."/>
            <person name="Maumus F."/>
            <person name="Mcmullan M."/>
            <person name="Sanges R."/>
            <person name="Schmutz J."/>
            <person name="Toseland A."/>
            <person name="Valas R."/>
            <person name="Veluchamy A."/>
            <person name="Ward B.J."/>
            <person name="Allen A."/>
            <person name="Barry K."/>
            <person name="Falciatore A."/>
            <person name="Ferrante M."/>
            <person name="Fortunato A.E."/>
            <person name="Gloeckner G."/>
            <person name="Gruber A."/>
            <person name="Hipkin R."/>
            <person name="Janech M."/>
            <person name="Kroth P."/>
            <person name="Leese F."/>
            <person name="Lindquist E."/>
            <person name="Lyon B.R."/>
            <person name="Martin J."/>
            <person name="Mayer C."/>
            <person name="Parker M."/>
            <person name="Quesneville H."/>
            <person name="Raymond J."/>
            <person name="Uhlig C."/>
            <person name="Valentin K.U."/>
            <person name="Worden A.Z."/>
            <person name="Armbrust E.V."/>
            <person name="Bowler C."/>
            <person name="Green B."/>
            <person name="Moulton V."/>
            <person name="Van Oosterhout C."/>
            <person name="Grigoriev I."/>
        </authorList>
    </citation>
    <scope>NUCLEOTIDE SEQUENCE [LARGE SCALE GENOMIC DNA]</scope>
    <source>
        <strain evidence="4 5">CCMP1102</strain>
    </source>
</reference>
<dbReference type="InParanoid" id="A0A1E7FEX1"/>
<dbReference type="InterPro" id="IPR015943">
    <property type="entry name" value="WD40/YVTN_repeat-like_dom_sf"/>
</dbReference>